<gene>
    <name evidence="1" type="ORF">AUK05_02300</name>
</gene>
<evidence type="ECO:0000313" key="1">
    <source>
        <dbReference type="EMBL" id="OIP86989.1"/>
    </source>
</evidence>
<dbReference type="Pfam" id="PF04365">
    <property type="entry name" value="BrnT_toxin"/>
    <property type="match status" value="1"/>
</dbReference>
<dbReference type="STRING" id="1805376.AUK05_02300"/>
<evidence type="ECO:0000313" key="2">
    <source>
        <dbReference type="Proteomes" id="UP000182344"/>
    </source>
</evidence>
<dbReference type="AlphaFoldDB" id="A0A1J5HNT7"/>
<dbReference type="InterPro" id="IPR007460">
    <property type="entry name" value="BrnT_toxin"/>
</dbReference>
<dbReference type="Proteomes" id="UP000182344">
    <property type="component" value="Unassembled WGS sequence"/>
</dbReference>
<evidence type="ECO:0008006" key="3">
    <source>
        <dbReference type="Google" id="ProtNLM"/>
    </source>
</evidence>
<organism evidence="1 2">
    <name type="scientific">Candidatus Shapirobacteria bacterium CG2_30_35_20</name>
    <dbReference type="NCBI Taxonomy" id="1805376"/>
    <lineage>
        <taxon>Bacteria</taxon>
        <taxon>Candidatus Shapironibacteriota</taxon>
    </lineage>
</organism>
<accession>A0A1J5HNT7</accession>
<reference evidence="1 2" key="1">
    <citation type="journal article" date="2016" name="Environ. Microbiol.">
        <title>Genomic resolution of a cold subsurface aquifer community provides metabolic insights for novel microbes adapted to high CO concentrations.</title>
        <authorList>
            <person name="Probst A.J."/>
            <person name="Castelle C.J."/>
            <person name="Singh A."/>
            <person name="Brown C.T."/>
            <person name="Anantharaman K."/>
            <person name="Sharon I."/>
            <person name="Hug L.A."/>
            <person name="Burstein D."/>
            <person name="Emerson J.B."/>
            <person name="Thomas B.C."/>
            <person name="Banfield J.F."/>
        </authorList>
    </citation>
    <scope>NUCLEOTIDE SEQUENCE [LARGE SCALE GENOMIC DNA]</scope>
    <source>
        <strain evidence="1">CG2_30_35_20</strain>
    </source>
</reference>
<comment type="caution">
    <text evidence="1">The sequence shown here is derived from an EMBL/GenBank/DDBJ whole genome shotgun (WGS) entry which is preliminary data.</text>
</comment>
<dbReference type="EMBL" id="MNZO01000034">
    <property type="protein sequence ID" value="OIP86989.1"/>
    <property type="molecule type" value="Genomic_DNA"/>
</dbReference>
<dbReference type="Gene3D" id="3.10.450.530">
    <property type="entry name" value="Ribonuclease toxin, BrnT, of type II toxin-antitoxin system"/>
    <property type="match status" value="1"/>
</dbReference>
<sequence length="97" mass="11415">MNIVPDPLIFEWDLGNIDKNLIKHKVTNQEAEEIFINESLFTTEDIIHSVKEKRLNALGQTSNGRKLFLTFTIRNNKIRIISVRDMDRGERNNYEKI</sequence>
<name>A0A1J5HNT7_9BACT</name>
<dbReference type="InterPro" id="IPR038573">
    <property type="entry name" value="BrnT_sf"/>
</dbReference>
<proteinExistence type="predicted"/>
<protein>
    <recommendedName>
        <fullName evidence="3">BrnT family toxin</fullName>
    </recommendedName>
</protein>